<dbReference type="EMBL" id="CP013140">
    <property type="protein sequence ID" value="ALN58979.1"/>
    <property type="molecule type" value="Genomic_DNA"/>
</dbReference>
<evidence type="ECO:0000313" key="1">
    <source>
        <dbReference type="EMBL" id="ALN58979.1"/>
    </source>
</evidence>
<dbReference type="PATRIC" id="fig|69.6.peg.3579"/>
<organism evidence="1 2">
    <name type="scientific">Lysobacter enzymogenes</name>
    <dbReference type="NCBI Taxonomy" id="69"/>
    <lineage>
        <taxon>Bacteria</taxon>
        <taxon>Pseudomonadati</taxon>
        <taxon>Pseudomonadota</taxon>
        <taxon>Gammaproteobacteria</taxon>
        <taxon>Lysobacterales</taxon>
        <taxon>Lysobacteraceae</taxon>
        <taxon>Lysobacter</taxon>
    </lineage>
</organism>
<protein>
    <submittedName>
        <fullName evidence="1">Uncharacterized protein</fullName>
    </submittedName>
</protein>
<gene>
    <name evidence="1" type="ORF">GLE_3635</name>
</gene>
<sequence length="79" mass="8393">MREGRLRAAFLFLFVSDRRVGSSPIVGAARAATAIPRLRRICGFAVAACAAPTGASAVSRLPELASRHHRALPVRADPK</sequence>
<evidence type="ECO:0000313" key="2">
    <source>
        <dbReference type="Proteomes" id="UP000061569"/>
    </source>
</evidence>
<dbReference type="STRING" id="69.GLE_3635"/>
<dbReference type="Proteomes" id="UP000061569">
    <property type="component" value="Chromosome"/>
</dbReference>
<reference evidence="1 2" key="1">
    <citation type="submission" date="2015-11" db="EMBL/GenBank/DDBJ databases">
        <title>Genome sequences of Lysobacter enzymogenes strain C3 and Lysobacter antibioticus ATCC 29479.</title>
        <authorList>
            <person name="Kobayashi D.Y."/>
        </authorList>
    </citation>
    <scope>NUCLEOTIDE SEQUENCE [LARGE SCALE GENOMIC DNA]</scope>
    <source>
        <strain evidence="1 2">C3</strain>
    </source>
</reference>
<dbReference type="AlphaFoldDB" id="A0A0S2DKE6"/>
<name>A0A0S2DKE6_LYSEN</name>
<proteinExistence type="predicted"/>
<accession>A0A0S2DKE6</accession>
<dbReference type="KEGG" id="lez:GLE_3635"/>